<gene>
    <name evidence="1" type="ORF">HHUSO_G20342</name>
</gene>
<sequence>MDSQPFCCCRLEAQSTASFQEASAVRDAGLMWKRKAEAVILYSNVLCSEHQHKQNLTIYNTFVTLLRNINITAGRESQQLIWEMTESRNVVGTLCRCSGIRSLLWLS</sequence>
<name>A0ABR0Z413_HUSHU</name>
<comment type="caution">
    <text evidence="1">The sequence shown here is derived from an EMBL/GenBank/DDBJ whole genome shotgun (WGS) entry which is preliminary data.</text>
</comment>
<evidence type="ECO:0000313" key="1">
    <source>
        <dbReference type="EMBL" id="KAK6479572.1"/>
    </source>
</evidence>
<dbReference type="EMBL" id="JAHFZB010000018">
    <property type="protein sequence ID" value="KAK6479572.1"/>
    <property type="molecule type" value="Genomic_DNA"/>
</dbReference>
<proteinExistence type="predicted"/>
<organism evidence="1 2">
    <name type="scientific">Huso huso</name>
    <name type="common">Beluga</name>
    <name type="synonym">Acipenser huso</name>
    <dbReference type="NCBI Taxonomy" id="61971"/>
    <lineage>
        <taxon>Eukaryota</taxon>
        <taxon>Metazoa</taxon>
        <taxon>Chordata</taxon>
        <taxon>Craniata</taxon>
        <taxon>Vertebrata</taxon>
        <taxon>Euteleostomi</taxon>
        <taxon>Actinopterygii</taxon>
        <taxon>Chondrostei</taxon>
        <taxon>Acipenseriformes</taxon>
        <taxon>Acipenseridae</taxon>
        <taxon>Huso</taxon>
    </lineage>
</organism>
<evidence type="ECO:0000313" key="2">
    <source>
        <dbReference type="Proteomes" id="UP001369086"/>
    </source>
</evidence>
<protein>
    <submittedName>
        <fullName evidence="1">Uncharacterized protein</fullName>
    </submittedName>
</protein>
<reference evidence="1 2" key="1">
    <citation type="submission" date="2021-05" db="EMBL/GenBank/DDBJ databases">
        <authorList>
            <person name="Zahm M."/>
            <person name="Klopp C."/>
            <person name="Cabau C."/>
            <person name="Kuhl H."/>
            <person name="Suciu R."/>
            <person name="Ciorpac M."/>
            <person name="Holostenco D."/>
            <person name="Gessner J."/>
            <person name="Wuertz S."/>
            <person name="Hohne C."/>
            <person name="Stock M."/>
            <person name="Gislard M."/>
            <person name="Lluch J."/>
            <person name="Milhes M."/>
            <person name="Lampietro C."/>
            <person name="Lopez Roques C."/>
            <person name="Donnadieu C."/>
            <person name="Du K."/>
            <person name="Schartl M."/>
            <person name="Guiguen Y."/>
        </authorList>
    </citation>
    <scope>NUCLEOTIDE SEQUENCE [LARGE SCALE GENOMIC DNA]</scope>
    <source>
        <strain evidence="1">Hh-F2</strain>
        <tissue evidence="1">Blood</tissue>
    </source>
</reference>
<dbReference type="Proteomes" id="UP001369086">
    <property type="component" value="Unassembled WGS sequence"/>
</dbReference>
<accession>A0ABR0Z413</accession>
<keyword evidence="2" id="KW-1185">Reference proteome</keyword>